<evidence type="ECO:0000313" key="1">
    <source>
        <dbReference type="EMBL" id="KAK8081006.1"/>
    </source>
</evidence>
<dbReference type="EMBL" id="JAQQWN010000006">
    <property type="protein sequence ID" value="KAK8081006.1"/>
    <property type="molecule type" value="Genomic_DNA"/>
</dbReference>
<dbReference type="GeneID" id="92046199"/>
<proteinExistence type="predicted"/>
<accession>A0ABR1WES6</accession>
<keyword evidence="2" id="KW-1185">Reference proteome</keyword>
<organism evidence="1 2">
    <name type="scientific">Apiospora hydei</name>
    <dbReference type="NCBI Taxonomy" id="1337664"/>
    <lineage>
        <taxon>Eukaryota</taxon>
        <taxon>Fungi</taxon>
        <taxon>Dikarya</taxon>
        <taxon>Ascomycota</taxon>
        <taxon>Pezizomycotina</taxon>
        <taxon>Sordariomycetes</taxon>
        <taxon>Xylariomycetidae</taxon>
        <taxon>Amphisphaeriales</taxon>
        <taxon>Apiosporaceae</taxon>
        <taxon>Apiospora</taxon>
    </lineage>
</organism>
<dbReference type="RefSeq" id="XP_066668481.1">
    <property type="nucleotide sequence ID" value="XM_066813139.1"/>
</dbReference>
<gene>
    <name evidence="1" type="ORF">PG997_008824</name>
</gene>
<name>A0ABR1WES6_9PEZI</name>
<sequence>MIFDDKTLHTPGSLTLECHTGSERYIRLAMGFAHCLSLGDSPDKSSKARFLDSFTRLKIGKWTLAGVKIGRRSLRQHYEQLLESDPGQLQWHYREFLMRSKETSEQSASSFLSPRTTGSAKALTTWIEATAWPSSTAAVSHWFCVPWEHISSLSGLAISTAPCLAIISVSLHESSSGGVFPKAALLTAGGLLCVRIWSGRERGPVPPTRRAREGAAPVRRFARLSWRGTRKSPAPESLFKNGGDEFEIIVGGSRQPCFKANHRFAYNAFHPHSKERGTRGSACVCSNRAIWEGDAYGLSQRLHPRVQRYLYRETDNTEGMRELIEPVPELGAEIHSVFLRWLERSS</sequence>
<protein>
    <submittedName>
        <fullName evidence="1">Uncharacterized protein</fullName>
    </submittedName>
</protein>
<evidence type="ECO:0000313" key="2">
    <source>
        <dbReference type="Proteomes" id="UP001433268"/>
    </source>
</evidence>
<comment type="caution">
    <text evidence="1">The sequence shown here is derived from an EMBL/GenBank/DDBJ whole genome shotgun (WGS) entry which is preliminary data.</text>
</comment>
<dbReference type="Gene3D" id="2.40.33.20">
    <property type="entry name" value="PK beta-barrel domain-like"/>
    <property type="match status" value="1"/>
</dbReference>
<dbReference type="Proteomes" id="UP001433268">
    <property type="component" value="Unassembled WGS sequence"/>
</dbReference>
<reference evidence="1 2" key="1">
    <citation type="submission" date="2023-01" db="EMBL/GenBank/DDBJ databases">
        <title>Analysis of 21 Apiospora genomes using comparative genomics revels a genus with tremendous synthesis potential of carbohydrate active enzymes and secondary metabolites.</title>
        <authorList>
            <person name="Sorensen T."/>
        </authorList>
    </citation>
    <scope>NUCLEOTIDE SEQUENCE [LARGE SCALE GENOMIC DNA]</scope>
    <source>
        <strain evidence="1 2">CBS 114990</strain>
    </source>
</reference>